<keyword evidence="3" id="KW-1185">Reference proteome</keyword>
<gene>
    <name evidence="2" type="ORF">GH714_025065</name>
</gene>
<dbReference type="Proteomes" id="UP000467840">
    <property type="component" value="Chromosome 15"/>
</dbReference>
<protein>
    <submittedName>
        <fullName evidence="2">Uncharacterized protein</fullName>
    </submittedName>
</protein>
<sequence length="109" mass="12159">MAMRGIRKTKKGASRGHAKRKFGNDNESKSAGDAFAASDSDIKRMNAMNYSKQDDNSPFDVAKEAMATLELGKKLGLSFGGDEESLTNFFVKQIEEDLRLYAVEIWVKF</sequence>
<evidence type="ECO:0000313" key="3">
    <source>
        <dbReference type="Proteomes" id="UP000467840"/>
    </source>
</evidence>
<comment type="caution">
    <text evidence="2">The sequence shown here is derived from an EMBL/GenBank/DDBJ whole genome shotgun (WGS) entry which is preliminary data.</text>
</comment>
<organism evidence="2 3">
    <name type="scientific">Hevea brasiliensis</name>
    <name type="common">Para rubber tree</name>
    <name type="synonym">Siphonia brasiliensis</name>
    <dbReference type="NCBI Taxonomy" id="3981"/>
    <lineage>
        <taxon>Eukaryota</taxon>
        <taxon>Viridiplantae</taxon>
        <taxon>Streptophyta</taxon>
        <taxon>Embryophyta</taxon>
        <taxon>Tracheophyta</taxon>
        <taxon>Spermatophyta</taxon>
        <taxon>Magnoliopsida</taxon>
        <taxon>eudicotyledons</taxon>
        <taxon>Gunneridae</taxon>
        <taxon>Pentapetalae</taxon>
        <taxon>rosids</taxon>
        <taxon>fabids</taxon>
        <taxon>Malpighiales</taxon>
        <taxon>Euphorbiaceae</taxon>
        <taxon>Crotonoideae</taxon>
        <taxon>Micrandreae</taxon>
        <taxon>Hevea</taxon>
    </lineage>
</organism>
<dbReference type="EMBL" id="JAAGAX010000005">
    <property type="protein sequence ID" value="KAF2314289.1"/>
    <property type="molecule type" value="Genomic_DNA"/>
</dbReference>
<reference evidence="2 3" key="1">
    <citation type="journal article" date="2020" name="Mol. Plant">
        <title>The Chromosome-Based Rubber Tree Genome Provides New Insights into Spurge Genome Evolution and Rubber Biosynthesis.</title>
        <authorList>
            <person name="Liu J."/>
            <person name="Shi C."/>
            <person name="Shi C.C."/>
            <person name="Li W."/>
            <person name="Zhang Q.J."/>
            <person name="Zhang Y."/>
            <person name="Li K."/>
            <person name="Lu H.F."/>
            <person name="Shi C."/>
            <person name="Zhu S.T."/>
            <person name="Xiao Z.Y."/>
            <person name="Nan H."/>
            <person name="Yue Y."/>
            <person name="Zhu X.G."/>
            <person name="Wu Y."/>
            <person name="Hong X.N."/>
            <person name="Fan G.Y."/>
            <person name="Tong Y."/>
            <person name="Zhang D."/>
            <person name="Mao C.L."/>
            <person name="Liu Y.L."/>
            <person name="Hao S.J."/>
            <person name="Liu W.Q."/>
            <person name="Lv M.Q."/>
            <person name="Zhang H.B."/>
            <person name="Liu Y."/>
            <person name="Hu-Tang G.R."/>
            <person name="Wang J.P."/>
            <person name="Wang J.H."/>
            <person name="Sun Y.H."/>
            <person name="Ni S.B."/>
            <person name="Chen W.B."/>
            <person name="Zhang X.C."/>
            <person name="Jiao Y.N."/>
            <person name="Eichler E.E."/>
            <person name="Li G.H."/>
            <person name="Liu X."/>
            <person name="Gao L.Z."/>
        </authorList>
    </citation>
    <scope>NUCLEOTIDE SEQUENCE [LARGE SCALE GENOMIC DNA]</scope>
    <source>
        <strain evidence="3">cv. GT1</strain>
        <tissue evidence="2">Leaf</tissue>
    </source>
</reference>
<name>A0A6A6MQU7_HEVBR</name>
<proteinExistence type="predicted"/>
<feature type="region of interest" description="Disordered" evidence="1">
    <location>
        <begin position="1"/>
        <end position="35"/>
    </location>
</feature>
<evidence type="ECO:0000313" key="2">
    <source>
        <dbReference type="EMBL" id="KAF2314289.1"/>
    </source>
</evidence>
<evidence type="ECO:0000256" key="1">
    <source>
        <dbReference type="SAM" id="MobiDB-lite"/>
    </source>
</evidence>
<dbReference type="AlphaFoldDB" id="A0A6A6MQU7"/>
<accession>A0A6A6MQU7</accession>
<feature type="compositionally biased region" description="Basic residues" evidence="1">
    <location>
        <begin position="1"/>
        <end position="21"/>
    </location>
</feature>